<dbReference type="Proteomes" id="UP001500742">
    <property type="component" value="Unassembled WGS sequence"/>
</dbReference>
<proteinExistence type="predicted"/>
<protein>
    <recommendedName>
        <fullName evidence="4">DUF3887 domain-containing protein</fullName>
    </recommendedName>
</protein>
<sequence>MQNSRFKGLKAFVLIALACTIGSKAFAQTKPATTPAAGTATKAPAAAVITGPTTLIEKFFKNYDKESTTRAMMDIFKTNPLIDSNSLVKLITKIDTTRSIIGPYLGKELIVQRKASNSLILYSYLVKHQNQPLRFTFMFYKPKNDWVIYRLYFDDSVSSELEQSAKITGKP</sequence>
<organism evidence="2 3">
    <name type="scientific">Mucilaginibacter dorajii</name>
    <dbReference type="NCBI Taxonomy" id="692994"/>
    <lineage>
        <taxon>Bacteria</taxon>
        <taxon>Pseudomonadati</taxon>
        <taxon>Bacteroidota</taxon>
        <taxon>Sphingobacteriia</taxon>
        <taxon>Sphingobacteriales</taxon>
        <taxon>Sphingobacteriaceae</taxon>
        <taxon>Mucilaginibacter</taxon>
    </lineage>
</organism>
<evidence type="ECO:0008006" key="4">
    <source>
        <dbReference type="Google" id="ProtNLM"/>
    </source>
</evidence>
<comment type="caution">
    <text evidence="2">The sequence shown here is derived from an EMBL/GenBank/DDBJ whole genome shotgun (WGS) entry which is preliminary data.</text>
</comment>
<name>A0ABP7QFK4_9SPHI</name>
<feature type="signal peptide" evidence="1">
    <location>
        <begin position="1"/>
        <end position="27"/>
    </location>
</feature>
<dbReference type="EMBL" id="BAAAZC010000026">
    <property type="protein sequence ID" value="GAA3981747.1"/>
    <property type="molecule type" value="Genomic_DNA"/>
</dbReference>
<evidence type="ECO:0000313" key="3">
    <source>
        <dbReference type="Proteomes" id="UP001500742"/>
    </source>
</evidence>
<evidence type="ECO:0000256" key="1">
    <source>
        <dbReference type="SAM" id="SignalP"/>
    </source>
</evidence>
<dbReference type="RefSeq" id="WP_259093670.1">
    <property type="nucleotide sequence ID" value="NZ_BAAAZC010000026.1"/>
</dbReference>
<reference evidence="3" key="1">
    <citation type="journal article" date="2019" name="Int. J. Syst. Evol. Microbiol.">
        <title>The Global Catalogue of Microorganisms (GCM) 10K type strain sequencing project: providing services to taxonomists for standard genome sequencing and annotation.</title>
        <authorList>
            <consortium name="The Broad Institute Genomics Platform"/>
            <consortium name="The Broad Institute Genome Sequencing Center for Infectious Disease"/>
            <person name="Wu L."/>
            <person name="Ma J."/>
        </authorList>
    </citation>
    <scope>NUCLEOTIDE SEQUENCE [LARGE SCALE GENOMIC DNA]</scope>
    <source>
        <strain evidence="3">JCM 16601</strain>
    </source>
</reference>
<keyword evidence="3" id="KW-1185">Reference proteome</keyword>
<gene>
    <name evidence="2" type="ORF">GCM10022210_36460</name>
</gene>
<feature type="chain" id="PRO_5046688892" description="DUF3887 domain-containing protein" evidence="1">
    <location>
        <begin position="28"/>
        <end position="171"/>
    </location>
</feature>
<accession>A0ABP7QFK4</accession>
<evidence type="ECO:0000313" key="2">
    <source>
        <dbReference type="EMBL" id="GAA3981747.1"/>
    </source>
</evidence>
<keyword evidence="1" id="KW-0732">Signal</keyword>